<keyword evidence="1" id="KW-0732">Signal</keyword>
<organism evidence="2 3">
    <name type="scientific">Polarella glacialis</name>
    <name type="common">Dinoflagellate</name>
    <dbReference type="NCBI Taxonomy" id="89957"/>
    <lineage>
        <taxon>Eukaryota</taxon>
        <taxon>Sar</taxon>
        <taxon>Alveolata</taxon>
        <taxon>Dinophyceae</taxon>
        <taxon>Suessiales</taxon>
        <taxon>Suessiaceae</taxon>
        <taxon>Polarella</taxon>
    </lineage>
</organism>
<comment type="caution">
    <text evidence="2">The sequence shown here is derived from an EMBL/GenBank/DDBJ whole genome shotgun (WGS) entry which is preliminary data.</text>
</comment>
<protein>
    <recommendedName>
        <fullName evidence="4">Secreted protein</fullName>
    </recommendedName>
</protein>
<reference evidence="2" key="1">
    <citation type="submission" date="2021-02" db="EMBL/GenBank/DDBJ databases">
        <authorList>
            <person name="Dougan E. K."/>
            <person name="Rhodes N."/>
            <person name="Thang M."/>
            <person name="Chan C."/>
        </authorList>
    </citation>
    <scope>NUCLEOTIDE SEQUENCE</scope>
</reference>
<feature type="signal peptide" evidence="1">
    <location>
        <begin position="1"/>
        <end position="28"/>
    </location>
</feature>
<accession>A0A813LAY0</accession>
<dbReference type="EMBL" id="CAJNNW010034565">
    <property type="protein sequence ID" value="CAE8723172.1"/>
    <property type="molecule type" value="Genomic_DNA"/>
</dbReference>
<evidence type="ECO:0000313" key="3">
    <source>
        <dbReference type="Proteomes" id="UP000626109"/>
    </source>
</evidence>
<name>A0A813LAY0_POLGL</name>
<gene>
    <name evidence="2" type="ORF">PGLA2088_LOCUS42963</name>
</gene>
<dbReference type="AlphaFoldDB" id="A0A813LAY0"/>
<evidence type="ECO:0008006" key="4">
    <source>
        <dbReference type="Google" id="ProtNLM"/>
    </source>
</evidence>
<feature type="chain" id="PRO_5032751849" description="Secreted protein" evidence="1">
    <location>
        <begin position="29"/>
        <end position="115"/>
    </location>
</feature>
<evidence type="ECO:0000256" key="1">
    <source>
        <dbReference type="SAM" id="SignalP"/>
    </source>
</evidence>
<proteinExistence type="predicted"/>
<evidence type="ECO:0000313" key="2">
    <source>
        <dbReference type="EMBL" id="CAE8723172.1"/>
    </source>
</evidence>
<sequence>MTDRHFHNRRCYMLGWPLFSFCIYHCCAEVPNVSGPFYSHTRGSSSFARLKIGPTNFALTKGAKLTRSDYKDGYHIHTKRAFQGQSLAKKAPERNHCVACLAGKALVQLAVSSQN</sequence>
<dbReference type="Proteomes" id="UP000626109">
    <property type="component" value="Unassembled WGS sequence"/>
</dbReference>